<dbReference type="GO" id="GO:0008868">
    <property type="term" value="F:galactitol-1-phosphate 5-dehydrogenase activity"/>
    <property type="evidence" value="ECO:0007669"/>
    <property type="project" value="UniProtKB-EC"/>
</dbReference>
<sequence>MQTSTTAPTTQSLTRLSAGSRVLMRGLLFTPSVPRYVAARLLGKRYPARALSLQLATLAEPERPAGFERLKVRLSGICGSDLALLYGKQAPTLSGMFSFPAILGHEILAELGGVRVAVNPVLACLERGLPDCPACARGDDHLCLNVAEGNFGPGMLGFCKDLGGGWAQRMVAHRERIFPIAESVPDERAVLTEPAAVVLHGLRQAWGEGKPRPNPAIHRMHWPAQILVIGAGTIGLLAVKMLRVLGFEGPLWAVARHPRQAELARQFGASQVFPSTQAAQQAAGARRYRGILRATSWRGGFEGVVEASGSPQGLQEASWAVQEGGRVLLLGAPATALHDFSPYWFREVGLVGSYAYSWDDFAEAVKLLPEMEGVEAMVTHQFGLEAWPEAIKTAATRRGIKVVFKP</sequence>
<dbReference type="EC" id="1.1.1.251" evidence="4"/>
<dbReference type="Gene3D" id="3.40.50.720">
    <property type="entry name" value="NAD(P)-binding Rossmann-like Domain"/>
    <property type="match status" value="1"/>
</dbReference>
<dbReference type="EMBL" id="QWKX01000019">
    <property type="protein sequence ID" value="RIH78027.1"/>
    <property type="molecule type" value="Genomic_DNA"/>
</dbReference>
<dbReference type="AlphaFoldDB" id="A0A399E0B2"/>
<dbReference type="Proteomes" id="UP000266089">
    <property type="component" value="Unassembled WGS sequence"/>
</dbReference>
<dbReference type="Gene3D" id="3.90.180.10">
    <property type="entry name" value="Medium-chain alcohol dehydrogenases, catalytic domain"/>
    <property type="match status" value="1"/>
</dbReference>
<protein>
    <submittedName>
        <fullName evidence="4">Galactitol-1-phosphate 5-dehydrogenase</fullName>
        <ecNumber evidence="4">1.1.1.251</ecNumber>
    </submittedName>
</protein>
<evidence type="ECO:0000259" key="3">
    <source>
        <dbReference type="Pfam" id="PF08240"/>
    </source>
</evidence>
<reference evidence="4 5" key="1">
    <citation type="submission" date="2018-08" db="EMBL/GenBank/DDBJ databases">
        <title>Meiothermus cateniformans JCM 15151 genome sequencing project.</title>
        <authorList>
            <person name="Da Costa M.S."/>
            <person name="Albuquerque L."/>
            <person name="Raposo P."/>
            <person name="Froufe H.J.C."/>
            <person name="Barroso C.S."/>
            <person name="Egas C."/>
        </authorList>
    </citation>
    <scope>NUCLEOTIDE SEQUENCE [LARGE SCALE GENOMIC DNA]</scope>
    <source>
        <strain evidence="4 5">JCM 15151</strain>
    </source>
</reference>
<dbReference type="SUPFAM" id="SSF51735">
    <property type="entry name" value="NAD(P)-binding Rossmann-fold domains"/>
    <property type="match status" value="1"/>
</dbReference>
<dbReference type="SUPFAM" id="SSF50129">
    <property type="entry name" value="GroES-like"/>
    <property type="match status" value="1"/>
</dbReference>
<evidence type="ECO:0000256" key="1">
    <source>
        <dbReference type="ARBA" id="ARBA00023002"/>
    </source>
</evidence>
<dbReference type="Pfam" id="PF00107">
    <property type="entry name" value="ADH_zinc_N"/>
    <property type="match status" value="1"/>
</dbReference>
<dbReference type="InterPro" id="IPR011032">
    <property type="entry name" value="GroES-like_sf"/>
</dbReference>
<dbReference type="InterPro" id="IPR013149">
    <property type="entry name" value="ADH-like_C"/>
</dbReference>
<gene>
    <name evidence="4" type="primary">gatD</name>
    <name evidence="4" type="ORF">Mcate_01043</name>
</gene>
<evidence type="ECO:0000259" key="2">
    <source>
        <dbReference type="Pfam" id="PF00107"/>
    </source>
</evidence>
<proteinExistence type="predicted"/>
<feature type="domain" description="Alcohol dehydrogenase-like C-terminal" evidence="2">
    <location>
        <begin position="234"/>
        <end position="368"/>
    </location>
</feature>
<dbReference type="PANTHER" id="PTHR43401">
    <property type="entry name" value="L-THREONINE 3-DEHYDROGENASE"/>
    <property type="match status" value="1"/>
</dbReference>
<comment type="caution">
    <text evidence="4">The sequence shown here is derived from an EMBL/GenBank/DDBJ whole genome shotgun (WGS) entry which is preliminary data.</text>
</comment>
<evidence type="ECO:0000313" key="5">
    <source>
        <dbReference type="Proteomes" id="UP000266089"/>
    </source>
</evidence>
<feature type="domain" description="Alcohol dehydrogenase-like N-terminal" evidence="3">
    <location>
        <begin position="70"/>
        <end position="181"/>
    </location>
</feature>
<accession>A0A399E0B2</accession>
<dbReference type="PANTHER" id="PTHR43401:SF2">
    <property type="entry name" value="L-THREONINE 3-DEHYDROGENASE"/>
    <property type="match status" value="1"/>
</dbReference>
<dbReference type="InterPro" id="IPR013154">
    <property type="entry name" value="ADH-like_N"/>
</dbReference>
<name>A0A399E0B2_9DEIN</name>
<keyword evidence="1 4" id="KW-0560">Oxidoreductase</keyword>
<dbReference type="InterPro" id="IPR036291">
    <property type="entry name" value="NAD(P)-bd_dom_sf"/>
</dbReference>
<dbReference type="Pfam" id="PF08240">
    <property type="entry name" value="ADH_N"/>
    <property type="match status" value="1"/>
</dbReference>
<evidence type="ECO:0000313" key="4">
    <source>
        <dbReference type="EMBL" id="RIH78027.1"/>
    </source>
</evidence>
<organism evidence="4 5">
    <name type="scientific">Meiothermus taiwanensis</name>
    <dbReference type="NCBI Taxonomy" id="172827"/>
    <lineage>
        <taxon>Bacteria</taxon>
        <taxon>Thermotogati</taxon>
        <taxon>Deinococcota</taxon>
        <taxon>Deinococci</taxon>
        <taxon>Thermales</taxon>
        <taxon>Thermaceae</taxon>
        <taxon>Meiothermus</taxon>
    </lineage>
</organism>
<dbReference type="InterPro" id="IPR050129">
    <property type="entry name" value="Zn_alcohol_dh"/>
</dbReference>